<proteinExistence type="inferred from homology"/>
<evidence type="ECO:0000256" key="5">
    <source>
        <dbReference type="ARBA" id="ARBA00023277"/>
    </source>
</evidence>
<dbReference type="CDD" id="cd00452">
    <property type="entry name" value="KDPG_aldolase"/>
    <property type="match status" value="1"/>
</dbReference>
<dbReference type="EMBL" id="BSDI01000011">
    <property type="protein sequence ID" value="GLH97472.1"/>
    <property type="molecule type" value="Genomic_DNA"/>
</dbReference>
<dbReference type="InterPro" id="IPR031338">
    <property type="entry name" value="KDPG/KHG_AS_2"/>
</dbReference>
<gene>
    <name evidence="6" type="ORF">Pa4123_27470</name>
</gene>
<dbReference type="InterPro" id="IPR000887">
    <property type="entry name" value="Aldlse_KDPG_KHG"/>
</dbReference>
<dbReference type="PANTHER" id="PTHR30246">
    <property type="entry name" value="2-KETO-3-DEOXY-6-PHOSPHOGLUCONATE ALDOLASE"/>
    <property type="match status" value="1"/>
</dbReference>
<evidence type="ECO:0000256" key="1">
    <source>
        <dbReference type="ARBA" id="ARBA00004761"/>
    </source>
</evidence>
<keyword evidence="7" id="KW-1185">Reference proteome</keyword>
<protein>
    <submittedName>
        <fullName evidence="6">Aldolase</fullName>
    </submittedName>
</protein>
<comment type="caution">
    <text evidence="6">The sequence shown here is derived from an EMBL/GenBank/DDBJ whole genome shotgun (WGS) entry which is preliminary data.</text>
</comment>
<accession>A0ABQ5QT96</accession>
<dbReference type="Gene3D" id="3.20.20.70">
    <property type="entry name" value="Aldolase class I"/>
    <property type="match status" value="1"/>
</dbReference>
<evidence type="ECO:0000256" key="4">
    <source>
        <dbReference type="ARBA" id="ARBA00023239"/>
    </source>
</evidence>
<keyword evidence="5" id="KW-0119">Carbohydrate metabolism</keyword>
<sequence>MNLLDALREHRLLAIVRGPDPAAALAAVLTLAESGVALIEVSLTSAEALETVRRARATLGDGFALGVGTVLSVVDAQQATDAGASFLVTPAIAPSVDESSLLGMPVLAGALTPSEVVQAVSAGAAAVKLFPASLGGPAYLSALRDPFPSTAFVPVGGVDAASARSYLDRGAAAVGVGSPLLGDAARGGDLSALRDRVAEFRAAVAK</sequence>
<comment type="similarity">
    <text evidence="2">Belongs to the KHG/KDPG aldolase family.</text>
</comment>
<name>A0ABQ5QT96_9ACTN</name>
<dbReference type="InterPro" id="IPR013785">
    <property type="entry name" value="Aldolase_TIM"/>
</dbReference>
<dbReference type="PROSITE" id="PS00160">
    <property type="entry name" value="ALDOLASE_KDPG_KHG_2"/>
    <property type="match status" value="1"/>
</dbReference>
<evidence type="ECO:0000313" key="7">
    <source>
        <dbReference type="Proteomes" id="UP001144280"/>
    </source>
</evidence>
<dbReference type="PANTHER" id="PTHR30246:SF1">
    <property type="entry name" value="2-DEHYDRO-3-DEOXY-6-PHOSPHOGALACTONATE ALDOLASE-RELATED"/>
    <property type="match status" value="1"/>
</dbReference>
<dbReference type="Pfam" id="PF01081">
    <property type="entry name" value="Aldolase"/>
    <property type="match status" value="1"/>
</dbReference>
<evidence type="ECO:0000313" key="6">
    <source>
        <dbReference type="EMBL" id="GLH97472.1"/>
    </source>
</evidence>
<organism evidence="6 7">
    <name type="scientific">Phytohabitans aurantiacus</name>
    <dbReference type="NCBI Taxonomy" id="3016789"/>
    <lineage>
        <taxon>Bacteria</taxon>
        <taxon>Bacillati</taxon>
        <taxon>Actinomycetota</taxon>
        <taxon>Actinomycetes</taxon>
        <taxon>Micromonosporales</taxon>
        <taxon>Micromonosporaceae</taxon>
    </lineage>
</organism>
<dbReference type="Proteomes" id="UP001144280">
    <property type="component" value="Unassembled WGS sequence"/>
</dbReference>
<evidence type="ECO:0000256" key="3">
    <source>
        <dbReference type="ARBA" id="ARBA00011233"/>
    </source>
</evidence>
<dbReference type="SUPFAM" id="SSF51569">
    <property type="entry name" value="Aldolase"/>
    <property type="match status" value="1"/>
</dbReference>
<comment type="pathway">
    <text evidence="1">Carbohydrate acid metabolism.</text>
</comment>
<evidence type="ECO:0000256" key="2">
    <source>
        <dbReference type="ARBA" id="ARBA00006906"/>
    </source>
</evidence>
<reference evidence="6" key="1">
    <citation type="submission" date="2022-12" db="EMBL/GenBank/DDBJ databases">
        <title>New Phytohabitans aurantiacus sp. RD004123 nov., an actinomycete isolated from soil.</title>
        <authorList>
            <person name="Triningsih D.W."/>
            <person name="Harunari E."/>
            <person name="Igarashi Y."/>
        </authorList>
    </citation>
    <scope>NUCLEOTIDE SEQUENCE</scope>
    <source>
        <strain evidence="6">RD004123</strain>
    </source>
</reference>
<comment type="subunit">
    <text evidence="3">Homotrimer.</text>
</comment>
<keyword evidence="4" id="KW-0456">Lyase</keyword>
<dbReference type="RefSeq" id="WP_281895391.1">
    <property type="nucleotide sequence ID" value="NZ_BSDI01000011.1"/>
</dbReference>